<keyword evidence="1" id="KW-0812">Transmembrane</keyword>
<sequence>MSSSLEKEADELLAQFQDVKPDTSYLLNEKRINALEACDHGVLASMDDELVKDSEPLYTMITDQGENAFNKIQDEHGRDVYICATKHAALWVYANDSTADKPASLEIGVMSANGGQASSTIVDALWDQKDHIIIGSLALGIGAVVGKQITAALTKKAAEAAEIVAAGLARDDAYKILSAARKNGDPGKIKSAIQRLGDARKTVDKLWMKNIPKGGMGEKIMQLATKYPKFSGFLGGTIVSIVMTIAFEIIWHYINKDLFISARIYNWDTRAWEIDDWYHDNGILVGDVAFEKKQIPAAVKTQPTPWGDRLGTWKSVKFVEYSFQNSFTILDGIGIALRARSVDGKNGIAMGYLCSFTKSNQLIIRESYPGSIKDFYWDNNNWPSERPTKVECETDGGDGGRIKVTASTNALNGAKEGKYDFVVNIGNPGRKVEGR</sequence>
<gene>
    <name evidence="2" type="ORF">P171DRAFT_470302</name>
</gene>
<accession>A0A9P4PSR5</accession>
<organism evidence="2 3">
    <name type="scientific">Karstenula rhodostoma CBS 690.94</name>
    <dbReference type="NCBI Taxonomy" id="1392251"/>
    <lineage>
        <taxon>Eukaryota</taxon>
        <taxon>Fungi</taxon>
        <taxon>Dikarya</taxon>
        <taxon>Ascomycota</taxon>
        <taxon>Pezizomycotina</taxon>
        <taxon>Dothideomycetes</taxon>
        <taxon>Pleosporomycetidae</taxon>
        <taxon>Pleosporales</taxon>
        <taxon>Massarineae</taxon>
        <taxon>Didymosphaeriaceae</taxon>
        <taxon>Karstenula</taxon>
    </lineage>
</organism>
<proteinExistence type="predicted"/>
<keyword evidence="3" id="KW-1185">Reference proteome</keyword>
<evidence type="ECO:0000256" key="1">
    <source>
        <dbReference type="SAM" id="Phobius"/>
    </source>
</evidence>
<comment type="caution">
    <text evidence="2">The sequence shown here is derived from an EMBL/GenBank/DDBJ whole genome shotgun (WGS) entry which is preliminary data.</text>
</comment>
<keyword evidence="1" id="KW-1133">Transmembrane helix</keyword>
<reference evidence="2" key="1">
    <citation type="journal article" date="2020" name="Stud. Mycol.">
        <title>101 Dothideomycetes genomes: a test case for predicting lifestyles and emergence of pathogens.</title>
        <authorList>
            <person name="Haridas S."/>
            <person name="Albert R."/>
            <person name="Binder M."/>
            <person name="Bloem J."/>
            <person name="Labutti K."/>
            <person name="Salamov A."/>
            <person name="Andreopoulos B."/>
            <person name="Baker S."/>
            <person name="Barry K."/>
            <person name="Bills G."/>
            <person name="Bluhm B."/>
            <person name="Cannon C."/>
            <person name="Castanera R."/>
            <person name="Culley D."/>
            <person name="Daum C."/>
            <person name="Ezra D."/>
            <person name="Gonzalez J."/>
            <person name="Henrissat B."/>
            <person name="Kuo A."/>
            <person name="Liang C."/>
            <person name="Lipzen A."/>
            <person name="Lutzoni F."/>
            <person name="Magnuson J."/>
            <person name="Mondo S."/>
            <person name="Nolan M."/>
            <person name="Ohm R."/>
            <person name="Pangilinan J."/>
            <person name="Park H.-J."/>
            <person name="Ramirez L."/>
            <person name="Alfaro M."/>
            <person name="Sun H."/>
            <person name="Tritt A."/>
            <person name="Yoshinaga Y."/>
            <person name="Zwiers L.-H."/>
            <person name="Turgeon B."/>
            <person name="Goodwin S."/>
            <person name="Spatafora J."/>
            <person name="Crous P."/>
            <person name="Grigoriev I."/>
        </authorList>
    </citation>
    <scope>NUCLEOTIDE SEQUENCE</scope>
    <source>
        <strain evidence="2">CBS 690.94</strain>
    </source>
</reference>
<protein>
    <submittedName>
        <fullName evidence="2">Uncharacterized protein</fullName>
    </submittedName>
</protein>
<name>A0A9P4PSR5_9PLEO</name>
<dbReference type="OrthoDB" id="5425247at2759"/>
<dbReference type="EMBL" id="MU001495">
    <property type="protein sequence ID" value="KAF2448578.1"/>
    <property type="molecule type" value="Genomic_DNA"/>
</dbReference>
<evidence type="ECO:0000313" key="2">
    <source>
        <dbReference type="EMBL" id="KAF2448578.1"/>
    </source>
</evidence>
<dbReference type="AlphaFoldDB" id="A0A9P4PSR5"/>
<evidence type="ECO:0000313" key="3">
    <source>
        <dbReference type="Proteomes" id="UP000799764"/>
    </source>
</evidence>
<keyword evidence="1" id="KW-0472">Membrane</keyword>
<feature type="transmembrane region" description="Helical" evidence="1">
    <location>
        <begin position="230"/>
        <end position="254"/>
    </location>
</feature>
<dbReference type="Proteomes" id="UP000799764">
    <property type="component" value="Unassembled WGS sequence"/>
</dbReference>